<dbReference type="InParanoid" id="A0A1S3HHD8"/>
<dbReference type="PROSITE" id="PS50297">
    <property type="entry name" value="ANK_REP_REGION"/>
    <property type="match status" value="1"/>
</dbReference>
<dbReference type="GeneID" id="106155295"/>
<evidence type="ECO:0000313" key="5">
    <source>
        <dbReference type="RefSeq" id="XP_013385508.1"/>
    </source>
</evidence>
<dbReference type="KEGG" id="lak:106155295"/>
<feature type="repeat" description="ANK" evidence="3">
    <location>
        <begin position="48"/>
        <end position="80"/>
    </location>
</feature>
<dbReference type="InterPro" id="IPR036770">
    <property type="entry name" value="Ankyrin_rpt-contain_sf"/>
</dbReference>
<dbReference type="RefSeq" id="XP_013385508.1">
    <property type="nucleotide sequence ID" value="XM_013530054.1"/>
</dbReference>
<dbReference type="AlphaFoldDB" id="A0A1S3HHD8"/>
<reference evidence="5" key="1">
    <citation type="submission" date="2025-08" db="UniProtKB">
        <authorList>
            <consortium name="RefSeq"/>
        </authorList>
    </citation>
    <scope>IDENTIFICATION</scope>
    <source>
        <tissue evidence="5">Gonads</tissue>
    </source>
</reference>
<keyword evidence="2 3" id="KW-0040">ANK repeat</keyword>
<name>A0A1S3HHD8_LINAN</name>
<organism evidence="4 5">
    <name type="scientific">Lingula anatina</name>
    <name type="common">Brachiopod</name>
    <name type="synonym">Lingula unguis</name>
    <dbReference type="NCBI Taxonomy" id="7574"/>
    <lineage>
        <taxon>Eukaryota</taxon>
        <taxon>Metazoa</taxon>
        <taxon>Spiralia</taxon>
        <taxon>Lophotrochozoa</taxon>
        <taxon>Brachiopoda</taxon>
        <taxon>Linguliformea</taxon>
        <taxon>Lingulata</taxon>
        <taxon>Lingulida</taxon>
        <taxon>Linguloidea</taxon>
        <taxon>Lingulidae</taxon>
        <taxon>Lingula</taxon>
    </lineage>
</organism>
<evidence type="ECO:0000313" key="4">
    <source>
        <dbReference type="Proteomes" id="UP000085678"/>
    </source>
</evidence>
<keyword evidence="1" id="KW-0677">Repeat</keyword>
<dbReference type="Proteomes" id="UP000085678">
    <property type="component" value="Unplaced"/>
</dbReference>
<dbReference type="OrthoDB" id="496981at2759"/>
<evidence type="ECO:0000256" key="1">
    <source>
        <dbReference type="ARBA" id="ARBA00022737"/>
    </source>
</evidence>
<dbReference type="GO" id="GO:0035556">
    <property type="term" value="P:intracellular signal transduction"/>
    <property type="evidence" value="ECO:0007669"/>
    <property type="project" value="InterPro"/>
</dbReference>
<dbReference type="STRING" id="7574.A0A1S3HHD8"/>
<dbReference type="InterPro" id="IPR036036">
    <property type="entry name" value="SOCS_box-like_dom_sf"/>
</dbReference>
<dbReference type="SUPFAM" id="SSF48403">
    <property type="entry name" value="Ankyrin repeat"/>
    <property type="match status" value="1"/>
</dbReference>
<gene>
    <name evidence="5" type="primary">LOC106155295</name>
</gene>
<dbReference type="Pfam" id="PF12796">
    <property type="entry name" value="Ank_2"/>
    <property type="match status" value="1"/>
</dbReference>
<dbReference type="PANTHER" id="PTHR24198">
    <property type="entry name" value="ANKYRIN REPEAT AND PROTEIN KINASE DOMAIN-CONTAINING PROTEIN"/>
    <property type="match status" value="1"/>
</dbReference>
<dbReference type="InterPro" id="IPR002110">
    <property type="entry name" value="Ankyrin_rpt"/>
</dbReference>
<keyword evidence="4" id="KW-1185">Reference proteome</keyword>
<dbReference type="PANTHER" id="PTHR24198:SF165">
    <property type="entry name" value="ANKYRIN REPEAT-CONTAINING PROTEIN-RELATED"/>
    <property type="match status" value="1"/>
</dbReference>
<sequence length="254" mass="28578">MDSLYPSIYHTLDIHTQVLTAVTHNSTSELHHLLERGAKVNARIQQLGGNTALHIAAKKGHEECLAILLNAGAKGDKTNDLGFTPLYYALLKGYLHCAEMLLGNGDSPRTLTPFWKAKDKQGMPQWLKYTIATKRFLIMATPSVSSLGIEINGWLFSAFLQIPDMFSAVKMYLLTGNRLSHAQLLQVKALCSKEQDAGKKLEWLDNYEQNVLTLQECSRIAIRKHLVPNVVYGAKHLRVPNRVKEYILFKHSQI</sequence>
<dbReference type="SUPFAM" id="SSF158235">
    <property type="entry name" value="SOCS box-like"/>
    <property type="match status" value="1"/>
</dbReference>
<dbReference type="PROSITE" id="PS50088">
    <property type="entry name" value="ANK_REPEAT"/>
    <property type="match status" value="1"/>
</dbReference>
<dbReference type="SMART" id="SM00248">
    <property type="entry name" value="ANK"/>
    <property type="match status" value="3"/>
</dbReference>
<proteinExistence type="predicted"/>
<protein>
    <submittedName>
        <fullName evidence="5">Ankyrin-1</fullName>
    </submittedName>
</protein>
<dbReference type="Gene3D" id="1.25.40.20">
    <property type="entry name" value="Ankyrin repeat-containing domain"/>
    <property type="match status" value="1"/>
</dbReference>
<accession>A0A1S3HHD8</accession>
<dbReference type="CDD" id="cd03587">
    <property type="entry name" value="SOCS"/>
    <property type="match status" value="1"/>
</dbReference>
<evidence type="ECO:0000256" key="2">
    <source>
        <dbReference type="ARBA" id="ARBA00023043"/>
    </source>
</evidence>
<evidence type="ECO:0000256" key="3">
    <source>
        <dbReference type="PROSITE-ProRule" id="PRU00023"/>
    </source>
</evidence>